<gene>
    <name evidence="1" type="ORF">XENORESO_018166</name>
</gene>
<dbReference type="Proteomes" id="UP001444071">
    <property type="component" value="Unassembled WGS sequence"/>
</dbReference>
<evidence type="ECO:0000313" key="1">
    <source>
        <dbReference type="EMBL" id="MEQ2270249.1"/>
    </source>
</evidence>
<protein>
    <submittedName>
        <fullName evidence="1">Uncharacterized protein</fullName>
    </submittedName>
</protein>
<name>A0ABV0WMG7_9TELE</name>
<feature type="non-terminal residue" evidence="1">
    <location>
        <position position="104"/>
    </location>
</feature>
<proteinExistence type="predicted"/>
<organism evidence="1 2">
    <name type="scientific">Xenotaenia resolanae</name>
    <dbReference type="NCBI Taxonomy" id="208358"/>
    <lineage>
        <taxon>Eukaryota</taxon>
        <taxon>Metazoa</taxon>
        <taxon>Chordata</taxon>
        <taxon>Craniata</taxon>
        <taxon>Vertebrata</taxon>
        <taxon>Euteleostomi</taxon>
        <taxon>Actinopterygii</taxon>
        <taxon>Neopterygii</taxon>
        <taxon>Teleostei</taxon>
        <taxon>Neoteleostei</taxon>
        <taxon>Acanthomorphata</taxon>
        <taxon>Ovalentaria</taxon>
        <taxon>Atherinomorphae</taxon>
        <taxon>Cyprinodontiformes</taxon>
        <taxon>Goodeidae</taxon>
        <taxon>Xenotaenia</taxon>
    </lineage>
</organism>
<sequence>MTSKKILWHIDAYPTCLKSNLLCKFTKTVAAYCVRCCFVFSPRFGLLQDESLWLKSEEAEVLSVELDLTERTDGIAVLKKCSLGFATTPIDAELLHSRKRWQSE</sequence>
<comment type="caution">
    <text evidence="1">The sequence shown here is derived from an EMBL/GenBank/DDBJ whole genome shotgun (WGS) entry which is preliminary data.</text>
</comment>
<dbReference type="EMBL" id="JAHRIM010056407">
    <property type="protein sequence ID" value="MEQ2270249.1"/>
    <property type="molecule type" value="Genomic_DNA"/>
</dbReference>
<accession>A0ABV0WMG7</accession>
<evidence type="ECO:0000313" key="2">
    <source>
        <dbReference type="Proteomes" id="UP001444071"/>
    </source>
</evidence>
<reference evidence="1 2" key="1">
    <citation type="submission" date="2021-06" db="EMBL/GenBank/DDBJ databases">
        <authorList>
            <person name="Palmer J.M."/>
        </authorList>
    </citation>
    <scope>NUCLEOTIDE SEQUENCE [LARGE SCALE GENOMIC DNA]</scope>
    <source>
        <strain evidence="1 2">XR_2019</strain>
        <tissue evidence="1">Muscle</tissue>
    </source>
</reference>
<keyword evidence="2" id="KW-1185">Reference proteome</keyword>